<dbReference type="InterPro" id="IPR050188">
    <property type="entry name" value="RluA_PseudoU_synthase"/>
</dbReference>
<dbReference type="Pfam" id="PF00849">
    <property type="entry name" value="PseudoU_synth_2"/>
    <property type="match status" value="1"/>
</dbReference>
<gene>
    <name evidence="4" type="ORF">ACHAWO_007725</name>
</gene>
<proteinExistence type="inferred from homology"/>
<evidence type="ECO:0000259" key="3">
    <source>
        <dbReference type="Pfam" id="PF00849"/>
    </source>
</evidence>
<comment type="similarity">
    <text evidence="1">Belongs to the pseudouridine synthase RluA family.</text>
</comment>
<dbReference type="EMBL" id="JALLPJ020001317">
    <property type="protein sequence ID" value="KAL3770134.1"/>
    <property type="molecule type" value="Genomic_DNA"/>
</dbReference>
<feature type="signal peptide" evidence="2">
    <location>
        <begin position="1"/>
        <end position="25"/>
    </location>
</feature>
<organism evidence="4 5">
    <name type="scientific">Cyclotella atomus</name>
    <dbReference type="NCBI Taxonomy" id="382360"/>
    <lineage>
        <taxon>Eukaryota</taxon>
        <taxon>Sar</taxon>
        <taxon>Stramenopiles</taxon>
        <taxon>Ochrophyta</taxon>
        <taxon>Bacillariophyta</taxon>
        <taxon>Coscinodiscophyceae</taxon>
        <taxon>Thalassiosirophycidae</taxon>
        <taxon>Stephanodiscales</taxon>
        <taxon>Stephanodiscaceae</taxon>
        <taxon>Cyclotella</taxon>
    </lineage>
</organism>
<feature type="chain" id="PRO_5044856846" description="Pseudouridine synthase RsuA/RluA-like domain-containing protein" evidence="2">
    <location>
        <begin position="26"/>
        <end position="375"/>
    </location>
</feature>
<comment type="caution">
    <text evidence="4">The sequence shown here is derived from an EMBL/GenBank/DDBJ whole genome shotgun (WGS) entry which is preliminary data.</text>
</comment>
<evidence type="ECO:0000256" key="2">
    <source>
        <dbReference type="SAM" id="SignalP"/>
    </source>
</evidence>
<feature type="domain" description="Pseudouridine synthase RsuA/RluA-like" evidence="3">
    <location>
        <begin position="87"/>
        <end position="266"/>
    </location>
</feature>
<dbReference type="CDD" id="cd02869">
    <property type="entry name" value="PseudoU_synth_RluA_like"/>
    <property type="match status" value="1"/>
</dbReference>
<dbReference type="PROSITE" id="PS01129">
    <property type="entry name" value="PSI_RLU"/>
    <property type="match status" value="1"/>
</dbReference>
<dbReference type="GO" id="GO:0009982">
    <property type="term" value="F:pseudouridine synthase activity"/>
    <property type="evidence" value="ECO:0007669"/>
    <property type="project" value="UniProtKB-ARBA"/>
</dbReference>
<dbReference type="InterPro" id="IPR020103">
    <property type="entry name" value="PsdUridine_synth_cat_dom_sf"/>
</dbReference>
<dbReference type="Proteomes" id="UP001530400">
    <property type="component" value="Unassembled WGS sequence"/>
</dbReference>
<accession>A0ABD3N1X7</accession>
<sequence length="375" mass="42104">MKEMAVLQSMIIFVLLLAASTRSYAFNNIGPDTRIRHASKLLTHASAVQPIDETVTSNITTSSTAPANPAVAKHKRQRIPILSYKDNYVIVSKPAGVSMHKTGMKLWGHAAKFPSLEKLIRKQLSRKPYLVHRLDHRTSGAVLMGFDSQTAGKLHGRLRGDGAVKLYIALVRGDLRERFASSNAAGERLAGIHHLYGKITIDLPIIADDVEKEAITDFYFLSSIDLNDKFASNEGTSIEVPFSNKALSLLLCRPRTGRIHQIRRHLVKGLNSPVIGDTEHGDSRVNRFWRETIGLDRLALHCWHLYLPPIGQNDESFEDDEVIQCIAPLLDDFADALHHPELKQLWNEATQLEPRLKMQHYDERGGTFGRNCRTK</sequence>
<dbReference type="AlphaFoldDB" id="A0ABD3N1X7"/>
<dbReference type="Gene3D" id="3.30.2350.10">
    <property type="entry name" value="Pseudouridine synthase"/>
    <property type="match status" value="1"/>
</dbReference>
<evidence type="ECO:0000313" key="4">
    <source>
        <dbReference type="EMBL" id="KAL3770134.1"/>
    </source>
</evidence>
<keyword evidence="2" id="KW-0732">Signal</keyword>
<dbReference type="SUPFAM" id="SSF55120">
    <property type="entry name" value="Pseudouridine synthase"/>
    <property type="match status" value="1"/>
</dbReference>
<dbReference type="PANTHER" id="PTHR21600">
    <property type="entry name" value="MITOCHONDRIAL RNA PSEUDOURIDINE SYNTHASE"/>
    <property type="match status" value="1"/>
</dbReference>
<reference evidence="4 5" key="1">
    <citation type="submission" date="2024-10" db="EMBL/GenBank/DDBJ databases">
        <title>Updated reference genomes for cyclostephanoid diatoms.</title>
        <authorList>
            <person name="Roberts W.R."/>
            <person name="Alverson A.J."/>
        </authorList>
    </citation>
    <scope>NUCLEOTIDE SEQUENCE [LARGE SCALE GENOMIC DNA]</scope>
    <source>
        <strain evidence="4 5">AJA010-31</strain>
    </source>
</reference>
<evidence type="ECO:0000313" key="5">
    <source>
        <dbReference type="Proteomes" id="UP001530400"/>
    </source>
</evidence>
<dbReference type="PANTHER" id="PTHR21600:SF87">
    <property type="entry name" value="RNA PSEUDOURIDYLATE SYNTHASE DOMAIN-CONTAINING PROTEIN 1"/>
    <property type="match status" value="1"/>
</dbReference>
<protein>
    <recommendedName>
        <fullName evidence="3">Pseudouridine synthase RsuA/RluA-like domain-containing protein</fullName>
    </recommendedName>
</protein>
<keyword evidence="5" id="KW-1185">Reference proteome</keyword>
<dbReference type="InterPro" id="IPR006224">
    <property type="entry name" value="PsdUridine_synth_RluA-like_CS"/>
</dbReference>
<evidence type="ECO:0000256" key="1">
    <source>
        <dbReference type="ARBA" id="ARBA00010876"/>
    </source>
</evidence>
<dbReference type="InterPro" id="IPR006145">
    <property type="entry name" value="PsdUridine_synth_RsuA/RluA"/>
</dbReference>
<name>A0ABD3N1X7_9STRA</name>